<protein>
    <submittedName>
        <fullName evidence="1">Uncharacterized protein</fullName>
    </submittedName>
</protein>
<comment type="caution">
    <text evidence="1">The sequence shown here is derived from an EMBL/GenBank/DDBJ whole genome shotgun (WGS) entry which is preliminary data.</text>
</comment>
<accession>A0ABQ3L9A9</accession>
<dbReference type="Proteomes" id="UP000652430">
    <property type="component" value="Unassembled WGS sequence"/>
</dbReference>
<keyword evidence="2" id="KW-1185">Reference proteome</keyword>
<reference evidence="2" key="1">
    <citation type="journal article" date="2019" name="Int. J. Syst. Evol. Microbiol.">
        <title>The Global Catalogue of Microorganisms (GCM) 10K type strain sequencing project: providing services to taxonomists for standard genome sequencing and annotation.</title>
        <authorList>
            <consortium name="The Broad Institute Genomics Platform"/>
            <consortium name="The Broad Institute Genome Sequencing Center for Infectious Disease"/>
            <person name="Wu L."/>
            <person name="Ma J."/>
        </authorList>
    </citation>
    <scope>NUCLEOTIDE SEQUENCE [LARGE SCALE GENOMIC DNA]</scope>
    <source>
        <strain evidence="2">CGMCC 1.8957</strain>
    </source>
</reference>
<dbReference type="RefSeq" id="WP_189675031.1">
    <property type="nucleotide sequence ID" value="NZ_BNAQ01000001.1"/>
</dbReference>
<organism evidence="1 2">
    <name type="scientific">Sphingomonas glacialis</name>
    <dbReference type="NCBI Taxonomy" id="658225"/>
    <lineage>
        <taxon>Bacteria</taxon>
        <taxon>Pseudomonadati</taxon>
        <taxon>Pseudomonadota</taxon>
        <taxon>Alphaproteobacteria</taxon>
        <taxon>Sphingomonadales</taxon>
        <taxon>Sphingomonadaceae</taxon>
        <taxon>Sphingomonas</taxon>
    </lineage>
</organism>
<sequence length="252" mass="26562">MQNGFGSGVLWGTPLTDAYGAAIANPTPVNFGVLQDVSVDISFDTKMLYGSNQFPVALGRGKGKISCKAKMGQINGRLLNSLFFGQTAVSGVLSDYQDLTGAPIPATPYSITPTIAGAGTWVADLGVKNAFGVAMVCVASAPATGQYMVSAGVYTFAAADTGQTVFISYQYTATSTVAQKGTIMNVAMGYAPTFRCDFVNNYNSKSLSLSLFCCLTSKLTLATKQDDFLIPELDFDAFADPLNRVGMWSTSE</sequence>
<proteinExistence type="predicted"/>
<name>A0ABQ3L9A9_9SPHN</name>
<gene>
    <name evidence="1" type="ORF">GCM10008023_05960</name>
</gene>
<dbReference type="EMBL" id="BNAQ01000001">
    <property type="protein sequence ID" value="GHH09366.1"/>
    <property type="molecule type" value="Genomic_DNA"/>
</dbReference>
<evidence type="ECO:0000313" key="2">
    <source>
        <dbReference type="Proteomes" id="UP000652430"/>
    </source>
</evidence>
<evidence type="ECO:0000313" key="1">
    <source>
        <dbReference type="EMBL" id="GHH09366.1"/>
    </source>
</evidence>